<dbReference type="EnsemblMetazoa" id="GAUT033848-RA">
    <property type="protein sequence ID" value="GAUT033848-PA"/>
    <property type="gene ID" value="GAUT033848"/>
</dbReference>
<organism evidence="2 3">
    <name type="scientific">Glossina austeni</name>
    <name type="common">Savannah tsetse fly</name>
    <dbReference type="NCBI Taxonomy" id="7395"/>
    <lineage>
        <taxon>Eukaryota</taxon>
        <taxon>Metazoa</taxon>
        <taxon>Ecdysozoa</taxon>
        <taxon>Arthropoda</taxon>
        <taxon>Hexapoda</taxon>
        <taxon>Insecta</taxon>
        <taxon>Pterygota</taxon>
        <taxon>Neoptera</taxon>
        <taxon>Endopterygota</taxon>
        <taxon>Diptera</taxon>
        <taxon>Brachycera</taxon>
        <taxon>Muscomorpha</taxon>
        <taxon>Hippoboscoidea</taxon>
        <taxon>Glossinidae</taxon>
        <taxon>Glossina</taxon>
    </lineage>
</organism>
<name>A0A1A9VDK6_GLOAU</name>
<reference evidence="2" key="1">
    <citation type="submission" date="2020-05" db="UniProtKB">
        <authorList>
            <consortium name="EnsemblMetazoa"/>
        </authorList>
    </citation>
    <scope>IDENTIFICATION</scope>
    <source>
        <strain evidence="2">TTRI</strain>
    </source>
</reference>
<protein>
    <submittedName>
        <fullName evidence="2">Uncharacterized protein</fullName>
    </submittedName>
</protein>
<accession>A0A1A9VDK6</accession>
<dbReference type="Proteomes" id="UP000078200">
    <property type="component" value="Unassembled WGS sequence"/>
</dbReference>
<keyword evidence="1" id="KW-1133">Transmembrane helix</keyword>
<evidence type="ECO:0000313" key="3">
    <source>
        <dbReference type="Proteomes" id="UP000078200"/>
    </source>
</evidence>
<proteinExistence type="predicted"/>
<sequence length="118" mass="13490">MYRKLLTHFTTASVRETPQELFTNFIIIIIIVMCFSFAAAGAVTAYHQLLNEWLTKPMVARRSPVWNSFKIVWAVIFVQNDFASSSFKAQHFPKGIACNRWPFPTTISLSLSSLMQIT</sequence>
<keyword evidence="3" id="KW-1185">Reference proteome</keyword>
<evidence type="ECO:0000313" key="2">
    <source>
        <dbReference type="EnsemblMetazoa" id="GAUT033848-PA"/>
    </source>
</evidence>
<feature type="transmembrane region" description="Helical" evidence="1">
    <location>
        <begin position="21"/>
        <end position="45"/>
    </location>
</feature>
<keyword evidence="1" id="KW-0472">Membrane</keyword>
<keyword evidence="1" id="KW-0812">Transmembrane</keyword>
<dbReference type="AlphaFoldDB" id="A0A1A9VDK6"/>
<dbReference type="VEuPathDB" id="VectorBase:GAUT033848"/>
<evidence type="ECO:0000256" key="1">
    <source>
        <dbReference type="SAM" id="Phobius"/>
    </source>
</evidence>